<gene>
    <name evidence="1" type="ORF">EG799_10980</name>
</gene>
<sequence>MPTEAPARRSYDAPAGVLDLTLEPERLSVGMVNAICNWRLLLRNAGDTHVVGLRVASDLAAAHATLGEREQLGGPGAGARIDTVSLLAPGQEVSLKGEWTLPLSEARVVFVAERATILPLARLRIVGAGIAPQRIAILIGVPAEEGGRVHPIDLESTRTVFRKLAARRIERALD</sequence>
<dbReference type="AlphaFoldDB" id="A0A3N5DK55"/>
<organism evidence="1 2">
    <name type="scientific">Aurantiacibacter spongiae</name>
    <dbReference type="NCBI Taxonomy" id="2488860"/>
    <lineage>
        <taxon>Bacteria</taxon>
        <taxon>Pseudomonadati</taxon>
        <taxon>Pseudomonadota</taxon>
        <taxon>Alphaproteobacteria</taxon>
        <taxon>Sphingomonadales</taxon>
        <taxon>Erythrobacteraceae</taxon>
        <taxon>Aurantiacibacter</taxon>
    </lineage>
</organism>
<comment type="caution">
    <text evidence="1">The sequence shown here is derived from an EMBL/GenBank/DDBJ whole genome shotgun (WGS) entry which is preliminary data.</text>
</comment>
<name>A0A3N5DK55_9SPHN</name>
<dbReference type="OrthoDB" id="7499632at2"/>
<dbReference type="RefSeq" id="WP_123881147.1">
    <property type="nucleotide sequence ID" value="NZ_RPFZ01000001.1"/>
</dbReference>
<proteinExistence type="predicted"/>
<evidence type="ECO:0000313" key="1">
    <source>
        <dbReference type="EMBL" id="RPF72082.1"/>
    </source>
</evidence>
<dbReference type="EMBL" id="RPFZ01000001">
    <property type="protein sequence ID" value="RPF72082.1"/>
    <property type="molecule type" value="Genomic_DNA"/>
</dbReference>
<dbReference type="Proteomes" id="UP000275232">
    <property type="component" value="Unassembled WGS sequence"/>
</dbReference>
<keyword evidence="2" id="KW-1185">Reference proteome</keyword>
<evidence type="ECO:0000313" key="2">
    <source>
        <dbReference type="Proteomes" id="UP000275232"/>
    </source>
</evidence>
<protein>
    <submittedName>
        <fullName evidence="1">Uncharacterized protein</fullName>
    </submittedName>
</protein>
<accession>A0A3N5DK55</accession>
<reference evidence="1 2" key="1">
    <citation type="submission" date="2018-11" db="EMBL/GenBank/DDBJ databases">
        <title>Erythrobacter spongiae sp. nov., isolated from a marine sponge.</title>
        <authorList>
            <person name="Zhuang L."/>
            <person name="Luo L."/>
        </authorList>
    </citation>
    <scope>NUCLEOTIDE SEQUENCE [LARGE SCALE GENOMIC DNA]</scope>
    <source>
        <strain evidence="1 2">HN-E23</strain>
    </source>
</reference>